<dbReference type="PRINTS" id="PR00080">
    <property type="entry name" value="SDRFAMILY"/>
</dbReference>
<dbReference type="AlphaFoldDB" id="A0A7X1FXT8"/>
<dbReference type="PRINTS" id="PR00081">
    <property type="entry name" value="GDHRDH"/>
</dbReference>
<dbReference type="EMBL" id="JACLAX010000006">
    <property type="protein sequence ID" value="MBC2668990.1"/>
    <property type="molecule type" value="Genomic_DNA"/>
</dbReference>
<dbReference type="Gene3D" id="3.40.50.720">
    <property type="entry name" value="NAD(P)-binding Rossmann-like Domain"/>
    <property type="match status" value="1"/>
</dbReference>
<dbReference type="PANTHER" id="PTHR45458">
    <property type="entry name" value="SHORT-CHAIN DEHYDROGENASE/REDUCTASE SDR"/>
    <property type="match status" value="1"/>
</dbReference>
<name>A0A7X1FXT8_9SPHN</name>
<dbReference type="InterPro" id="IPR002347">
    <property type="entry name" value="SDR_fam"/>
</dbReference>
<dbReference type="RefSeq" id="WP_185678885.1">
    <property type="nucleotide sequence ID" value="NZ_JACLAX010000006.1"/>
</dbReference>
<proteinExistence type="inferred from homology"/>
<evidence type="ECO:0000313" key="2">
    <source>
        <dbReference type="EMBL" id="MBC2668990.1"/>
    </source>
</evidence>
<dbReference type="CDD" id="cd05325">
    <property type="entry name" value="carb_red_sniffer_like_SDR_c"/>
    <property type="match status" value="1"/>
</dbReference>
<dbReference type="InterPro" id="IPR036291">
    <property type="entry name" value="NAD(P)-bd_dom_sf"/>
</dbReference>
<dbReference type="Proteomes" id="UP000551327">
    <property type="component" value="Unassembled WGS sequence"/>
</dbReference>
<dbReference type="InterPro" id="IPR052184">
    <property type="entry name" value="SDR_enzymes"/>
</dbReference>
<dbReference type="PROSITE" id="PS00061">
    <property type="entry name" value="ADH_SHORT"/>
    <property type="match status" value="1"/>
</dbReference>
<comment type="caution">
    <text evidence="2">The sequence shown here is derived from an EMBL/GenBank/DDBJ whole genome shotgun (WGS) entry which is preliminary data.</text>
</comment>
<dbReference type="PANTHER" id="PTHR45458:SF1">
    <property type="entry name" value="SHORT CHAIN DEHYDROGENASE"/>
    <property type="match status" value="1"/>
</dbReference>
<evidence type="ECO:0000256" key="1">
    <source>
        <dbReference type="RuleBase" id="RU000363"/>
    </source>
</evidence>
<accession>A0A7X1FXT8</accession>
<dbReference type="SUPFAM" id="SSF51735">
    <property type="entry name" value="NAD(P)-binding Rossmann-fold domains"/>
    <property type="match status" value="1"/>
</dbReference>
<dbReference type="InterPro" id="IPR020904">
    <property type="entry name" value="Sc_DH/Rdtase_CS"/>
</dbReference>
<reference evidence="2 3" key="1">
    <citation type="submission" date="2020-08" db="EMBL/GenBank/DDBJ databases">
        <title>The genome sequence of type strain Novosphingobium piscinae KCTC 42194.</title>
        <authorList>
            <person name="Liu Y."/>
        </authorList>
    </citation>
    <scope>NUCLEOTIDE SEQUENCE [LARGE SCALE GENOMIC DNA]</scope>
    <source>
        <strain evidence="2 3">KCTC 42194</strain>
    </source>
</reference>
<evidence type="ECO:0000313" key="3">
    <source>
        <dbReference type="Proteomes" id="UP000551327"/>
    </source>
</evidence>
<dbReference type="Pfam" id="PF00106">
    <property type="entry name" value="adh_short"/>
    <property type="match status" value="1"/>
</dbReference>
<dbReference type="GO" id="GO:0016616">
    <property type="term" value="F:oxidoreductase activity, acting on the CH-OH group of donors, NAD or NADP as acceptor"/>
    <property type="evidence" value="ECO:0007669"/>
    <property type="project" value="TreeGrafter"/>
</dbReference>
<keyword evidence="3" id="KW-1185">Reference proteome</keyword>
<organism evidence="2 3">
    <name type="scientific">Novosphingobium piscinae</name>
    <dbReference type="NCBI Taxonomy" id="1507448"/>
    <lineage>
        <taxon>Bacteria</taxon>
        <taxon>Pseudomonadati</taxon>
        <taxon>Pseudomonadota</taxon>
        <taxon>Alphaproteobacteria</taxon>
        <taxon>Sphingomonadales</taxon>
        <taxon>Sphingomonadaceae</taxon>
        <taxon>Novosphingobium</taxon>
    </lineage>
</organism>
<gene>
    <name evidence="2" type="ORF">H7F53_07530</name>
</gene>
<comment type="similarity">
    <text evidence="1">Belongs to the short-chain dehydrogenases/reductases (SDR) family.</text>
</comment>
<protein>
    <submittedName>
        <fullName evidence="2">SDR family oxidoreductase</fullName>
    </submittedName>
</protein>
<sequence>MAEVVVTGAGRGIGLELVRQHAAQGDRVHAMARDPGAAGALAELAAQSDGRVSVQAMDVTDEASVRAAAAATGSGPIDLIYNVAGVLGTVPAEFDTVDWAVFDETFAVHVKGPLRVLNAFLPRLGAGARVINFSSQVAASTWPYGGYHAYAASKAALGRLMRSVAADLRERGIIIGIVHPGYVQTDMGGPGAEITPEESARGVLALAAGWPLERSGDFYKWNGEPHPW</sequence>